<evidence type="ECO:0000256" key="1">
    <source>
        <dbReference type="ARBA" id="ARBA00022691"/>
    </source>
</evidence>
<keyword evidence="3" id="KW-0408">Iron</keyword>
<reference evidence="6 7" key="1">
    <citation type="journal article" date="2019" name="Int. J. Syst. Evol. Microbiol.">
        <title>The Global Catalogue of Microorganisms (GCM) 10K type strain sequencing project: providing services to taxonomists for standard genome sequencing and annotation.</title>
        <authorList>
            <consortium name="The Broad Institute Genomics Platform"/>
            <consortium name="The Broad Institute Genome Sequencing Center for Infectious Disease"/>
            <person name="Wu L."/>
            <person name="Ma J."/>
        </authorList>
    </citation>
    <scope>NUCLEOTIDE SEQUENCE [LARGE SCALE GENOMIC DNA]</scope>
    <source>
        <strain evidence="6 7">JCM 4565</strain>
    </source>
</reference>
<keyword evidence="1" id="KW-0949">S-adenosyl-L-methionine</keyword>
<dbReference type="Pfam" id="PF04055">
    <property type="entry name" value="Radical_SAM"/>
    <property type="match status" value="1"/>
</dbReference>
<dbReference type="PROSITE" id="PS51918">
    <property type="entry name" value="RADICAL_SAM"/>
    <property type="match status" value="1"/>
</dbReference>
<dbReference type="InterPro" id="IPR050377">
    <property type="entry name" value="Radical_SAM_PqqE_MftC-like"/>
</dbReference>
<dbReference type="Proteomes" id="UP001500063">
    <property type="component" value="Unassembled WGS sequence"/>
</dbReference>
<evidence type="ECO:0000313" key="7">
    <source>
        <dbReference type="Proteomes" id="UP001500063"/>
    </source>
</evidence>
<protein>
    <recommendedName>
        <fullName evidence="5">Radical SAM core domain-containing protein</fullName>
    </recommendedName>
</protein>
<keyword evidence="4" id="KW-0411">Iron-sulfur</keyword>
<name>A0ABN0XT57_9ACTN</name>
<evidence type="ECO:0000256" key="3">
    <source>
        <dbReference type="ARBA" id="ARBA00023004"/>
    </source>
</evidence>
<sequence>MHAVIASPQEQKYVIVRPGARAGMQIPRAMYQQLADTVAARLPVPSWLVEQASKAWSINLADERSDRAIVVRPVTFLGYSRATWEINLGCNYNCEHCYLASRPFDGLSRDEKFRMLAMLRDAGVLWLQITGGEPLIDPDFGAAYQHAHSLGMMIEILTNGSRLHQHVDLLATMPPHKVTVSLYGATAESFDSLTRRRGSFKNTMRGLDAARDAGIPFELTLIITKHNAHEIAEMRALAEQYAAPHKEFSNISPTYAGGPDPLATQAPEYLDKTAVFQGCPAGHAFFHVDPHGRATMCKIGRENPIDLMTEGLDGLVRLPAIADAQMLRTGGCSGCKLSATCRVCRPLAKAYQEAKAPLNTYCQHGD</sequence>
<dbReference type="SUPFAM" id="SSF102114">
    <property type="entry name" value="Radical SAM enzymes"/>
    <property type="match status" value="1"/>
</dbReference>
<dbReference type="Gene3D" id="3.20.20.70">
    <property type="entry name" value="Aldolase class I"/>
    <property type="match status" value="1"/>
</dbReference>
<dbReference type="SFLD" id="SFLDG01067">
    <property type="entry name" value="SPASM/twitch_domain_containing"/>
    <property type="match status" value="1"/>
</dbReference>
<dbReference type="SFLD" id="SFLDS00029">
    <property type="entry name" value="Radical_SAM"/>
    <property type="match status" value="1"/>
</dbReference>
<organism evidence="6 7">
    <name type="scientific">Streptomyces blastmyceticus</name>
    <dbReference type="NCBI Taxonomy" id="68180"/>
    <lineage>
        <taxon>Bacteria</taxon>
        <taxon>Bacillati</taxon>
        <taxon>Actinomycetota</taxon>
        <taxon>Actinomycetes</taxon>
        <taxon>Kitasatosporales</taxon>
        <taxon>Streptomycetaceae</taxon>
        <taxon>Streptomyces</taxon>
    </lineage>
</organism>
<evidence type="ECO:0000256" key="4">
    <source>
        <dbReference type="ARBA" id="ARBA00023014"/>
    </source>
</evidence>
<keyword evidence="7" id="KW-1185">Reference proteome</keyword>
<evidence type="ECO:0000256" key="2">
    <source>
        <dbReference type="ARBA" id="ARBA00022723"/>
    </source>
</evidence>
<comment type="caution">
    <text evidence="6">The sequence shown here is derived from an EMBL/GenBank/DDBJ whole genome shotgun (WGS) entry which is preliminary data.</text>
</comment>
<gene>
    <name evidence="6" type="ORF">GCM10010319_57520</name>
</gene>
<dbReference type="EMBL" id="BAAABW010000028">
    <property type="protein sequence ID" value="GAA0371913.1"/>
    <property type="molecule type" value="Genomic_DNA"/>
</dbReference>
<evidence type="ECO:0000259" key="5">
    <source>
        <dbReference type="PROSITE" id="PS51918"/>
    </source>
</evidence>
<dbReference type="PANTHER" id="PTHR11228">
    <property type="entry name" value="RADICAL SAM DOMAIN PROTEIN"/>
    <property type="match status" value="1"/>
</dbReference>
<keyword evidence="2" id="KW-0479">Metal-binding</keyword>
<feature type="domain" description="Radical SAM core" evidence="5">
    <location>
        <begin position="76"/>
        <end position="289"/>
    </location>
</feature>
<proteinExistence type="predicted"/>
<dbReference type="InterPro" id="IPR058240">
    <property type="entry name" value="rSAM_sf"/>
</dbReference>
<dbReference type="RefSeq" id="WP_344122412.1">
    <property type="nucleotide sequence ID" value="NZ_BAAABW010000028.1"/>
</dbReference>
<accession>A0ABN0XT57</accession>
<dbReference type="PANTHER" id="PTHR11228:SF7">
    <property type="entry name" value="PQQA PEPTIDE CYCLASE"/>
    <property type="match status" value="1"/>
</dbReference>
<dbReference type="InterPro" id="IPR013785">
    <property type="entry name" value="Aldolase_TIM"/>
</dbReference>
<evidence type="ECO:0000313" key="6">
    <source>
        <dbReference type="EMBL" id="GAA0371913.1"/>
    </source>
</evidence>
<dbReference type="InterPro" id="IPR007197">
    <property type="entry name" value="rSAM"/>
</dbReference>
<dbReference type="CDD" id="cd01335">
    <property type="entry name" value="Radical_SAM"/>
    <property type="match status" value="1"/>
</dbReference>